<dbReference type="PANTHER" id="PTHR24304">
    <property type="entry name" value="CYTOCHROME P450 FAMILY 7"/>
    <property type="match status" value="1"/>
</dbReference>
<proteinExistence type="inferred from homology"/>
<evidence type="ECO:0000256" key="3">
    <source>
        <dbReference type="ARBA" id="ARBA00022617"/>
    </source>
</evidence>
<dbReference type="AlphaFoldDB" id="A0A319DC66"/>
<dbReference type="OrthoDB" id="3366823at2759"/>
<dbReference type="GO" id="GO:0005506">
    <property type="term" value="F:iron ion binding"/>
    <property type="evidence" value="ECO:0007669"/>
    <property type="project" value="InterPro"/>
</dbReference>
<evidence type="ECO:0000256" key="5">
    <source>
        <dbReference type="ARBA" id="ARBA00023002"/>
    </source>
</evidence>
<dbReference type="Pfam" id="PF00067">
    <property type="entry name" value="p450"/>
    <property type="match status" value="1"/>
</dbReference>
<keyword evidence="7" id="KW-0503">Monooxygenase</keyword>
<dbReference type="PRINTS" id="PR00465">
    <property type="entry name" value="EP450IV"/>
</dbReference>
<gene>
    <name evidence="9" type="ORF">BO71DRAFT_379046</name>
</gene>
<dbReference type="CDD" id="cd11040">
    <property type="entry name" value="CYP7_CYP8-like"/>
    <property type="match status" value="1"/>
</dbReference>
<dbReference type="SUPFAM" id="SSF48264">
    <property type="entry name" value="Cytochrome P450"/>
    <property type="match status" value="1"/>
</dbReference>
<dbReference type="InterPro" id="IPR001128">
    <property type="entry name" value="Cyt_P450"/>
</dbReference>
<evidence type="ECO:0000313" key="9">
    <source>
        <dbReference type="EMBL" id="PYH94734.1"/>
    </source>
</evidence>
<evidence type="ECO:0000256" key="4">
    <source>
        <dbReference type="ARBA" id="ARBA00022723"/>
    </source>
</evidence>
<comment type="cofactor">
    <cofactor evidence="1 8">
        <name>heme</name>
        <dbReference type="ChEBI" id="CHEBI:30413"/>
    </cofactor>
</comment>
<evidence type="ECO:0000256" key="7">
    <source>
        <dbReference type="ARBA" id="ARBA00023033"/>
    </source>
</evidence>
<dbReference type="GO" id="GO:0008395">
    <property type="term" value="F:steroid hydroxylase activity"/>
    <property type="evidence" value="ECO:0007669"/>
    <property type="project" value="TreeGrafter"/>
</dbReference>
<comment type="similarity">
    <text evidence="2">Belongs to the cytochrome P450 family.</text>
</comment>
<dbReference type="GO" id="GO:0020037">
    <property type="term" value="F:heme binding"/>
    <property type="evidence" value="ECO:0007669"/>
    <property type="project" value="InterPro"/>
</dbReference>
<dbReference type="EMBL" id="KZ825866">
    <property type="protein sequence ID" value="PYH94734.1"/>
    <property type="molecule type" value="Genomic_DNA"/>
</dbReference>
<dbReference type="InterPro" id="IPR036396">
    <property type="entry name" value="Cyt_P450_sf"/>
</dbReference>
<dbReference type="PANTHER" id="PTHR24304:SF2">
    <property type="entry name" value="24-HYDROXYCHOLESTEROL 7-ALPHA-HYDROXYLASE"/>
    <property type="match status" value="1"/>
</dbReference>
<evidence type="ECO:0000256" key="6">
    <source>
        <dbReference type="ARBA" id="ARBA00023004"/>
    </source>
</evidence>
<accession>A0A319DC66</accession>
<organism evidence="9 10">
    <name type="scientific">Aspergillus ellipticus CBS 707.79</name>
    <dbReference type="NCBI Taxonomy" id="1448320"/>
    <lineage>
        <taxon>Eukaryota</taxon>
        <taxon>Fungi</taxon>
        <taxon>Dikarya</taxon>
        <taxon>Ascomycota</taxon>
        <taxon>Pezizomycotina</taxon>
        <taxon>Eurotiomycetes</taxon>
        <taxon>Eurotiomycetidae</taxon>
        <taxon>Eurotiales</taxon>
        <taxon>Aspergillaceae</taxon>
        <taxon>Aspergillus</taxon>
        <taxon>Aspergillus subgen. Circumdati</taxon>
    </lineage>
</organism>
<feature type="binding site" description="axial binding residue" evidence="8">
    <location>
        <position position="511"/>
    </location>
    <ligand>
        <name>heme</name>
        <dbReference type="ChEBI" id="CHEBI:30413"/>
    </ligand>
    <ligandPart>
        <name>Fe</name>
        <dbReference type="ChEBI" id="CHEBI:18248"/>
    </ligandPart>
</feature>
<dbReference type="InterPro" id="IPR050529">
    <property type="entry name" value="CYP450_sterol_14alpha_dmase"/>
</dbReference>
<evidence type="ECO:0000313" key="10">
    <source>
        <dbReference type="Proteomes" id="UP000247810"/>
    </source>
</evidence>
<sequence length="569" mass="64493">MDRVRQLLEHVSFQDWSWERSVTAVISLSLLLFLLASSLRKSEVVIDQTTGKELKRPPTLPYSLPILGHSIWFLRDGHQLMLAAAAYMGRLVPIRVAFPGFTNYIISGPESVLSYFRESRGLSTTSRSLIVVENAFGCPHHLVHLFQPQTSQNEGPSDIEHAIHRAVQTGLTGPALDTLSSRFQIYLRERIQEDLSSDIGSNWIEHPDFNGWVEKRVFEAAVRSLFGDYILTVNPTLADDFWHFNLYIGALFMGAPKWWNPAAYRAREKMVSNLKRWQDFCRECCDVNTIGEDLEWEPFYGSKFIRERQILLTRRGIMDETARAAENFAFMWATNSNSVPAAVWCALEILQDTTLKEKVISILPSLTAAVTPEDNTAPLIPNFSIPSLTSNPLLQSIYAETLRLRVAVIIVRQPSKPNFSFRGWHIKQDEVLSISTRTEALDSEIWSTGTTETPRPLDTFWAERFLVNPNDADSGPVRARKDRKRTDSEPYFSLDGLAGSWIPYGGGKSFCPGRHFAKREILATAAVVLGTFEIELLGGKERPDGNMRYFGFGTMPLDKKVAFRVRRRV</sequence>
<keyword evidence="4 8" id="KW-0479">Metal-binding</keyword>
<evidence type="ECO:0000256" key="1">
    <source>
        <dbReference type="ARBA" id="ARBA00001971"/>
    </source>
</evidence>
<evidence type="ECO:0000256" key="2">
    <source>
        <dbReference type="ARBA" id="ARBA00010617"/>
    </source>
</evidence>
<dbReference type="GO" id="GO:0016705">
    <property type="term" value="F:oxidoreductase activity, acting on paired donors, with incorporation or reduction of molecular oxygen"/>
    <property type="evidence" value="ECO:0007669"/>
    <property type="project" value="InterPro"/>
</dbReference>
<dbReference type="VEuPathDB" id="FungiDB:BO71DRAFT_379046"/>
<dbReference type="STRING" id="1448320.A0A319DC66"/>
<keyword evidence="3 8" id="KW-0349">Heme</keyword>
<keyword evidence="5" id="KW-0560">Oxidoreductase</keyword>
<reference evidence="9 10" key="1">
    <citation type="submission" date="2018-02" db="EMBL/GenBank/DDBJ databases">
        <title>The genomes of Aspergillus section Nigri reveals drivers in fungal speciation.</title>
        <authorList>
            <consortium name="DOE Joint Genome Institute"/>
            <person name="Vesth T.C."/>
            <person name="Nybo J."/>
            <person name="Theobald S."/>
            <person name="Brandl J."/>
            <person name="Frisvad J.C."/>
            <person name="Nielsen K.F."/>
            <person name="Lyhne E.K."/>
            <person name="Kogle M.E."/>
            <person name="Kuo A."/>
            <person name="Riley R."/>
            <person name="Clum A."/>
            <person name="Nolan M."/>
            <person name="Lipzen A."/>
            <person name="Salamov A."/>
            <person name="Henrissat B."/>
            <person name="Wiebenga A."/>
            <person name="De vries R.P."/>
            <person name="Grigoriev I.V."/>
            <person name="Mortensen U.H."/>
            <person name="Andersen M.R."/>
            <person name="Baker S.E."/>
        </authorList>
    </citation>
    <scope>NUCLEOTIDE SEQUENCE [LARGE SCALE GENOMIC DNA]</scope>
    <source>
        <strain evidence="9 10">CBS 707.79</strain>
    </source>
</reference>
<dbReference type="Proteomes" id="UP000247810">
    <property type="component" value="Unassembled WGS sequence"/>
</dbReference>
<dbReference type="Gene3D" id="1.10.630.10">
    <property type="entry name" value="Cytochrome P450"/>
    <property type="match status" value="1"/>
</dbReference>
<name>A0A319DC66_9EURO</name>
<keyword evidence="6 8" id="KW-0408">Iron</keyword>
<dbReference type="InterPro" id="IPR002403">
    <property type="entry name" value="Cyt_P450_E_grp-IV"/>
</dbReference>
<evidence type="ECO:0000256" key="8">
    <source>
        <dbReference type="PIRSR" id="PIRSR602403-1"/>
    </source>
</evidence>
<keyword evidence="10" id="KW-1185">Reference proteome</keyword>
<protein>
    <submittedName>
        <fullName evidence="9">Cytochrome P450</fullName>
    </submittedName>
</protein>